<accession>A0A1E5JMR3</accession>
<reference evidence="1 2" key="1">
    <citation type="submission" date="2016-02" db="EMBL/GenBank/DDBJ databases">
        <title>Secondary metabolites in Legionella.</title>
        <authorList>
            <person name="Tobias N.J."/>
            <person name="Bode H.B."/>
        </authorList>
    </citation>
    <scope>NUCLEOTIDE SEQUENCE [LARGE SCALE GENOMIC DNA]</scope>
    <source>
        <strain evidence="1 2">DSM 19216</strain>
    </source>
</reference>
<proteinExistence type="predicted"/>
<evidence type="ECO:0000313" key="1">
    <source>
        <dbReference type="EMBL" id="OEH45794.1"/>
    </source>
</evidence>
<comment type="caution">
    <text evidence="1">The sequence shown here is derived from an EMBL/GenBank/DDBJ whole genome shotgun (WGS) entry which is preliminary data.</text>
</comment>
<organism evidence="1 2">
    <name type="scientific">Legionella parisiensis</name>
    <dbReference type="NCBI Taxonomy" id="45071"/>
    <lineage>
        <taxon>Bacteria</taxon>
        <taxon>Pseudomonadati</taxon>
        <taxon>Pseudomonadota</taxon>
        <taxon>Gammaproteobacteria</taxon>
        <taxon>Legionellales</taxon>
        <taxon>Legionellaceae</taxon>
        <taxon>Legionella</taxon>
    </lineage>
</organism>
<keyword evidence="2" id="KW-1185">Reference proteome</keyword>
<dbReference type="EMBL" id="LSOG01000086">
    <property type="protein sequence ID" value="OEH45794.1"/>
    <property type="molecule type" value="Genomic_DNA"/>
</dbReference>
<dbReference type="PATRIC" id="fig|45071.7.peg.3434"/>
<name>A0A1E5JMR3_9GAMM</name>
<protein>
    <submittedName>
        <fullName evidence="1">Uncharacterized protein</fullName>
    </submittedName>
</protein>
<evidence type="ECO:0000313" key="2">
    <source>
        <dbReference type="Proteomes" id="UP000095229"/>
    </source>
</evidence>
<sequence length="104" mass="12108">MKSLNQEELVGSNVSVAMFDNNSPERELTMFATINMQTKEINIYNEEMMQNWIKKENINPKAKPGESLYLEKPVRTIAEYFGPLIEKGFELEYPQEEPTLTFKV</sequence>
<gene>
    <name evidence="1" type="ORF">lpari_03201</name>
</gene>
<dbReference type="Proteomes" id="UP000095229">
    <property type="component" value="Unassembled WGS sequence"/>
</dbReference>
<dbReference type="AlphaFoldDB" id="A0A1E5JMR3"/>